<name>A0A829HNP5_9MYCO</name>
<dbReference type="RefSeq" id="WP_020724453.1">
    <property type="nucleotide sequence ID" value="NZ_ATFQ01000040.1"/>
</dbReference>
<accession>A0A829HNP5</accession>
<dbReference type="AlphaFoldDB" id="A0A829HNP5"/>
<evidence type="ECO:0000313" key="2">
    <source>
        <dbReference type="Proteomes" id="UP000014969"/>
    </source>
</evidence>
<protein>
    <submittedName>
        <fullName evidence="1">Uncharacterized protein</fullName>
    </submittedName>
</protein>
<dbReference type="EMBL" id="ATFQ01000040">
    <property type="protein sequence ID" value="EPQ20965.1"/>
    <property type="molecule type" value="Genomic_DNA"/>
</dbReference>
<dbReference type="Proteomes" id="UP000014969">
    <property type="component" value="Unassembled WGS sequence"/>
</dbReference>
<reference evidence="1 2" key="1">
    <citation type="journal article" date="2013" name="Genome Announc.">
        <title>Genome Sequence of an Epidemic Isolate of Mycobacterium abscessus subsp. bolletii from Rio de Janeiro, Brazil.</title>
        <authorList>
            <person name="Davidson R.M."/>
            <person name="Reynolds P.R."/>
            <person name="Farias-Hesson E."/>
            <person name="Duarte R.S."/>
            <person name="Jackson M."/>
            <person name="Strong M."/>
        </authorList>
    </citation>
    <scope>NUCLEOTIDE SEQUENCE [LARGE SCALE GENOMIC DNA]</scope>
    <source>
        <strain evidence="1 2">CRM-0020</strain>
    </source>
</reference>
<gene>
    <name evidence="1" type="ORF">J108_23415</name>
</gene>
<evidence type="ECO:0000313" key="1">
    <source>
        <dbReference type="EMBL" id="EPQ20965.1"/>
    </source>
</evidence>
<comment type="caution">
    <text evidence="1">The sequence shown here is derived from an EMBL/GenBank/DDBJ whole genome shotgun (WGS) entry which is preliminary data.</text>
</comment>
<proteinExistence type="predicted"/>
<sequence>MAIDVRRFLTEYCQLYCGTPALDVHVVHLPTAVTANHAPDPLTGNPPLETRITVQIRQDASVVGEGIDLGEAITETMAAIEKFSRPVTPLPIDIYRVIHTVSGQEVSEAEFIAAYPAEQQATAASGLLAPYSKLARGIVGEYLIELYTSEDPATPPLLYAYGSDGDDQFHLLPPTDPADR</sequence>
<organism evidence="1 2">
    <name type="scientific">Mycobacteroides abscessus subsp. bolletii CRM-0020</name>
    <dbReference type="NCBI Taxonomy" id="1306401"/>
    <lineage>
        <taxon>Bacteria</taxon>
        <taxon>Bacillati</taxon>
        <taxon>Actinomycetota</taxon>
        <taxon>Actinomycetes</taxon>
        <taxon>Mycobacteriales</taxon>
        <taxon>Mycobacteriaceae</taxon>
        <taxon>Mycobacteroides</taxon>
        <taxon>Mycobacteroides abscessus</taxon>
    </lineage>
</organism>